<accession>A0A8S3DHT4</accession>
<sequence length="71" mass="8279">MAKIIKINETELKVKFPTRLPDSYSLIIRDFQSSWDEHEITEDLQAKHMSLIKLTRLIARNGRPLNTARAD</sequence>
<feature type="non-terminal residue" evidence="1">
    <location>
        <position position="71"/>
    </location>
</feature>
<evidence type="ECO:0000313" key="1">
    <source>
        <dbReference type="EMBL" id="CAF4976171.1"/>
    </source>
</evidence>
<dbReference type="Proteomes" id="UP000676336">
    <property type="component" value="Unassembled WGS sequence"/>
</dbReference>
<dbReference type="AlphaFoldDB" id="A0A8S3DHT4"/>
<name>A0A8S3DHT4_9BILA</name>
<protein>
    <submittedName>
        <fullName evidence="1">Uncharacterized protein</fullName>
    </submittedName>
</protein>
<comment type="caution">
    <text evidence="1">The sequence shown here is derived from an EMBL/GenBank/DDBJ whole genome shotgun (WGS) entry which is preliminary data.</text>
</comment>
<dbReference type="EMBL" id="CAJOBI010195893">
    <property type="protein sequence ID" value="CAF4976171.1"/>
    <property type="molecule type" value="Genomic_DNA"/>
</dbReference>
<evidence type="ECO:0000313" key="2">
    <source>
        <dbReference type="Proteomes" id="UP000676336"/>
    </source>
</evidence>
<gene>
    <name evidence="1" type="ORF">SMN809_LOCUS55456</name>
</gene>
<proteinExistence type="predicted"/>
<reference evidence="1" key="1">
    <citation type="submission" date="2021-02" db="EMBL/GenBank/DDBJ databases">
        <authorList>
            <person name="Nowell W R."/>
        </authorList>
    </citation>
    <scope>NUCLEOTIDE SEQUENCE</scope>
</reference>
<organism evidence="1 2">
    <name type="scientific">Rotaria magnacalcarata</name>
    <dbReference type="NCBI Taxonomy" id="392030"/>
    <lineage>
        <taxon>Eukaryota</taxon>
        <taxon>Metazoa</taxon>
        <taxon>Spiralia</taxon>
        <taxon>Gnathifera</taxon>
        <taxon>Rotifera</taxon>
        <taxon>Eurotatoria</taxon>
        <taxon>Bdelloidea</taxon>
        <taxon>Philodinida</taxon>
        <taxon>Philodinidae</taxon>
        <taxon>Rotaria</taxon>
    </lineage>
</organism>